<reference evidence="3 4" key="1">
    <citation type="submission" date="2015-04" db="EMBL/GenBank/DDBJ databases">
        <title>Complete genome sequence of Schizopora paradoxa KUC8140, a cosmopolitan wood degrader in East Asia.</title>
        <authorList>
            <consortium name="DOE Joint Genome Institute"/>
            <person name="Min B."/>
            <person name="Park H."/>
            <person name="Jang Y."/>
            <person name="Kim J.-J."/>
            <person name="Kim K.H."/>
            <person name="Pangilinan J."/>
            <person name="Lipzen A."/>
            <person name="Riley R."/>
            <person name="Grigoriev I.V."/>
            <person name="Spatafora J.W."/>
            <person name="Choi I.-G."/>
        </authorList>
    </citation>
    <scope>NUCLEOTIDE SEQUENCE [LARGE SCALE GENOMIC DNA]</scope>
    <source>
        <strain evidence="3 4">KUC8140</strain>
    </source>
</reference>
<dbReference type="Gene3D" id="3.90.228.10">
    <property type="match status" value="1"/>
</dbReference>
<dbReference type="STRING" id="27342.A0A0H2SDW4"/>
<name>A0A0H2SDW4_9AGAM</name>
<dbReference type="InterPro" id="IPR012317">
    <property type="entry name" value="Poly(ADP-ribose)pol_cat_dom"/>
</dbReference>
<dbReference type="EMBL" id="KQ085932">
    <property type="protein sequence ID" value="KLO15231.1"/>
    <property type="molecule type" value="Genomic_DNA"/>
</dbReference>
<gene>
    <name evidence="3" type="ORF">SCHPADRAFT_938837</name>
</gene>
<feature type="domain" description="PARP catalytic" evidence="2">
    <location>
        <begin position="1"/>
        <end position="227"/>
    </location>
</feature>
<dbReference type="PANTHER" id="PTHR45740:SF2">
    <property type="entry name" value="POLY [ADP-RIBOSE] POLYMERASE"/>
    <property type="match status" value="1"/>
</dbReference>
<keyword evidence="1" id="KW-0808">Transferase</keyword>
<dbReference type="EC" id="2.4.2.-" evidence="1"/>
<evidence type="ECO:0000313" key="3">
    <source>
        <dbReference type="EMBL" id="KLO15231.1"/>
    </source>
</evidence>
<dbReference type="PROSITE" id="PS51059">
    <property type="entry name" value="PARP_CATALYTIC"/>
    <property type="match status" value="1"/>
</dbReference>
<dbReference type="Proteomes" id="UP000053477">
    <property type="component" value="Unassembled WGS sequence"/>
</dbReference>
<dbReference type="GO" id="GO:0005634">
    <property type="term" value="C:nucleus"/>
    <property type="evidence" value="ECO:0007669"/>
    <property type="project" value="TreeGrafter"/>
</dbReference>
<accession>A0A0H2SDW4</accession>
<dbReference type="InParanoid" id="A0A0H2SDW4"/>
<dbReference type="GO" id="GO:0003950">
    <property type="term" value="F:NAD+ poly-ADP-ribosyltransferase activity"/>
    <property type="evidence" value="ECO:0007669"/>
    <property type="project" value="UniProtKB-UniRule"/>
</dbReference>
<keyword evidence="1" id="KW-0520">NAD</keyword>
<keyword evidence="1" id="KW-0328">Glycosyltransferase</keyword>
<evidence type="ECO:0000313" key="4">
    <source>
        <dbReference type="Proteomes" id="UP000053477"/>
    </source>
</evidence>
<dbReference type="OrthoDB" id="9514740at2759"/>
<sequence>MDGHDKILQLVKDNSPEYKKVKSLLKSGWKHSEKRKPQLRRLFRIVNNDAHYKPFAAYQKRIQTALHSDSKGATSATECLLFHGTTRACLVGEDDAISGICNLPRCSLCRIIENSFDVKFCGSQHKFKRFGKAIYTTSCTSKADDYASNAHPSATTRVLLLSRVVLGKQFTTKLNSSHLLEPPEGYHSVRGVPGVHLNYEEAVVYNNDAIRPAYLVVYQLKPKLKLSKTLQLIFGTPLA</sequence>
<protein>
    <recommendedName>
        <fullName evidence="1">Poly [ADP-ribose] polymerase</fullName>
        <shortName evidence="1">PARP</shortName>
        <ecNumber evidence="1">2.4.2.-</ecNumber>
    </recommendedName>
</protein>
<evidence type="ECO:0000259" key="2">
    <source>
        <dbReference type="PROSITE" id="PS51059"/>
    </source>
</evidence>
<dbReference type="GO" id="GO:1990404">
    <property type="term" value="F:NAD+-protein mono-ADP-ribosyltransferase activity"/>
    <property type="evidence" value="ECO:0007669"/>
    <property type="project" value="TreeGrafter"/>
</dbReference>
<dbReference type="PANTHER" id="PTHR45740">
    <property type="entry name" value="POLY [ADP-RIBOSE] POLYMERASE"/>
    <property type="match status" value="1"/>
</dbReference>
<dbReference type="SUPFAM" id="SSF56399">
    <property type="entry name" value="ADP-ribosylation"/>
    <property type="match status" value="1"/>
</dbReference>
<evidence type="ECO:0000256" key="1">
    <source>
        <dbReference type="RuleBase" id="RU362114"/>
    </source>
</evidence>
<dbReference type="AlphaFoldDB" id="A0A0H2SDW4"/>
<dbReference type="InterPro" id="IPR051712">
    <property type="entry name" value="ARTD-AVP"/>
</dbReference>
<dbReference type="Pfam" id="PF00644">
    <property type="entry name" value="PARP"/>
    <property type="match status" value="1"/>
</dbReference>
<organism evidence="3 4">
    <name type="scientific">Schizopora paradoxa</name>
    <dbReference type="NCBI Taxonomy" id="27342"/>
    <lineage>
        <taxon>Eukaryota</taxon>
        <taxon>Fungi</taxon>
        <taxon>Dikarya</taxon>
        <taxon>Basidiomycota</taxon>
        <taxon>Agaricomycotina</taxon>
        <taxon>Agaricomycetes</taxon>
        <taxon>Hymenochaetales</taxon>
        <taxon>Schizoporaceae</taxon>
        <taxon>Schizopora</taxon>
    </lineage>
</organism>
<keyword evidence="4" id="KW-1185">Reference proteome</keyword>
<proteinExistence type="predicted"/>